<evidence type="ECO:0008006" key="3">
    <source>
        <dbReference type="Google" id="ProtNLM"/>
    </source>
</evidence>
<dbReference type="RefSeq" id="WP_424221020.1">
    <property type="nucleotide sequence ID" value="NZ_SMGK01000001.1"/>
</dbReference>
<name>A0A4R1LAH0_9BACT</name>
<accession>A0A4R1LAH0</accession>
<keyword evidence="2" id="KW-1185">Reference proteome</keyword>
<proteinExistence type="predicted"/>
<sequence length="39" mass="4236">MTDEKKTSPAAVFLAWLVVAIPAAWGVYNTALNAAKLFR</sequence>
<dbReference type="AlphaFoldDB" id="A0A4R1LAH0"/>
<protein>
    <recommendedName>
        <fullName evidence="3">Oxalate:formate antiporter</fullName>
    </recommendedName>
</protein>
<evidence type="ECO:0000313" key="2">
    <source>
        <dbReference type="Proteomes" id="UP000295210"/>
    </source>
</evidence>
<organism evidence="1 2">
    <name type="scientific">Acidipila rosea</name>
    <dbReference type="NCBI Taxonomy" id="768535"/>
    <lineage>
        <taxon>Bacteria</taxon>
        <taxon>Pseudomonadati</taxon>
        <taxon>Acidobacteriota</taxon>
        <taxon>Terriglobia</taxon>
        <taxon>Terriglobales</taxon>
        <taxon>Acidobacteriaceae</taxon>
        <taxon>Acidipila</taxon>
    </lineage>
</organism>
<dbReference type="EMBL" id="SMGK01000001">
    <property type="protein sequence ID" value="TCK75292.1"/>
    <property type="molecule type" value="Genomic_DNA"/>
</dbReference>
<gene>
    <name evidence="1" type="ORF">C7378_0272</name>
</gene>
<evidence type="ECO:0000313" key="1">
    <source>
        <dbReference type="EMBL" id="TCK75292.1"/>
    </source>
</evidence>
<reference evidence="1 2" key="1">
    <citation type="submission" date="2019-03" db="EMBL/GenBank/DDBJ databases">
        <title>Genomic Encyclopedia of Type Strains, Phase IV (KMG-IV): sequencing the most valuable type-strain genomes for metagenomic binning, comparative biology and taxonomic classification.</title>
        <authorList>
            <person name="Goeker M."/>
        </authorList>
    </citation>
    <scope>NUCLEOTIDE SEQUENCE [LARGE SCALE GENOMIC DNA]</scope>
    <source>
        <strain evidence="1 2">DSM 103428</strain>
    </source>
</reference>
<comment type="caution">
    <text evidence="1">The sequence shown here is derived from an EMBL/GenBank/DDBJ whole genome shotgun (WGS) entry which is preliminary data.</text>
</comment>
<dbReference type="Proteomes" id="UP000295210">
    <property type="component" value="Unassembled WGS sequence"/>
</dbReference>